<dbReference type="RefSeq" id="WP_269033084.1">
    <property type="nucleotide sequence ID" value="NZ_CP114040.1"/>
</dbReference>
<keyword evidence="4 6" id="KW-0808">Transferase</keyword>
<dbReference type="Gene3D" id="3.90.1150.10">
    <property type="entry name" value="Aspartate Aminotransferase, domain 1"/>
    <property type="match status" value="1"/>
</dbReference>
<evidence type="ECO:0000259" key="7">
    <source>
        <dbReference type="Pfam" id="PF00155"/>
    </source>
</evidence>
<keyword evidence="3 6" id="KW-0032">Aminotransferase</keyword>
<comment type="cofactor">
    <cofactor evidence="1 6">
        <name>pyridoxal 5'-phosphate</name>
        <dbReference type="ChEBI" id="CHEBI:597326"/>
    </cofactor>
</comment>
<evidence type="ECO:0000256" key="1">
    <source>
        <dbReference type="ARBA" id="ARBA00001933"/>
    </source>
</evidence>
<evidence type="ECO:0000256" key="2">
    <source>
        <dbReference type="ARBA" id="ARBA00007441"/>
    </source>
</evidence>
<dbReference type="GO" id="GO:0008483">
    <property type="term" value="F:transaminase activity"/>
    <property type="evidence" value="ECO:0007669"/>
    <property type="project" value="UniProtKB-KW"/>
</dbReference>
<evidence type="ECO:0000256" key="4">
    <source>
        <dbReference type="ARBA" id="ARBA00022679"/>
    </source>
</evidence>
<feature type="domain" description="Aminotransferase class I/classII large" evidence="7">
    <location>
        <begin position="28"/>
        <end position="380"/>
    </location>
</feature>
<accession>A0ABY7GUX5</accession>
<dbReference type="InterPro" id="IPR015422">
    <property type="entry name" value="PyrdxlP-dep_Trfase_small"/>
</dbReference>
<dbReference type="InterPro" id="IPR015424">
    <property type="entry name" value="PyrdxlP-dep_Trfase"/>
</dbReference>
<keyword evidence="5" id="KW-0663">Pyridoxal phosphate</keyword>
<evidence type="ECO:0000313" key="8">
    <source>
        <dbReference type="EMBL" id="WAS90757.1"/>
    </source>
</evidence>
<sequence>MRTIDAVDASLTVAIADAAAARRAAGEPMIDLSAGRAAEPTPAFIVEAATAAMHAGHTHQAPARGEPSFLHVVAERLLRVYGLRVNPAAEVMATAGCKQGLMLALLAVMERGAEVLVEDPCFVSYAPTIALLGGTPVRVAADPARRWCATGATLAAASSPRTRAVILCSPHNPAGIVHTRDDLEPLAHAARTHDWVVIADEVYEAVTWGGRRHTPIASLPGMRERTIGLMSLTKSHAMGGWRIGHAYGPGHLIARMVKAQQHLSTCASSIAQHAASVALAAAGEARMTELWATWERRVADFTRALAGLGGLRVEPAEGGFYAWADVRATGLDGDEFCRRLLREQQVAAVPGSAFGPGSAGRVRFTAVKDDDELAAALGRIDRFLRFLLD</sequence>
<dbReference type="PANTHER" id="PTHR46383:SF1">
    <property type="entry name" value="ASPARTATE AMINOTRANSFERASE"/>
    <property type="match status" value="1"/>
</dbReference>
<dbReference type="EMBL" id="CP114040">
    <property type="protein sequence ID" value="WAS90757.1"/>
    <property type="molecule type" value="Genomic_DNA"/>
</dbReference>
<evidence type="ECO:0000256" key="5">
    <source>
        <dbReference type="ARBA" id="ARBA00022898"/>
    </source>
</evidence>
<dbReference type="InterPro" id="IPR050596">
    <property type="entry name" value="AspAT/PAT-like"/>
</dbReference>
<dbReference type="InterPro" id="IPR004839">
    <property type="entry name" value="Aminotransferase_I/II_large"/>
</dbReference>
<dbReference type="CDD" id="cd00609">
    <property type="entry name" value="AAT_like"/>
    <property type="match status" value="1"/>
</dbReference>
<proteinExistence type="inferred from homology"/>
<evidence type="ECO:0000256" key="6">
    <source>
        <dbReference type="RuleBase" id="RU000481"/>
    </source>
</evidence>
<dbReference type="Gene3D" id="3.40.640.10">
    <property type="entry name" value="Type I PLP-dependent aspartate aminotransferase-like (Major domain)"/>
    <property type="match status" value="1"/>
</dbReference>
<dbReference type="InterPro" id="IPR015421">
    <property type="entry name" value="PyrdxlP-dep_Trfase_major"/>
</dbReference>
<evidence type="ECO:0000256" key="3">
    <source>
        <dbReference type="ARBA" id="ARBA00022576"/>
    </source>
</evidence>
<dbReference type="InterPro" id="IPR004838">
    <property type="entry name" value="NHTrfase_class1_PyrdxlP-BS"/>
</dbReference>
<dbReference type="PANTHER" id="PTHR46383">
    <property type="entry name" value="ASPARTATE AMINOTRANSFERASE"/>
    <property type="match status" value="1"/>
</dbReference>
<dbReference type="EC" id="2.6.1.-" evidence="6"/>
<evidence type="ECO:0000313" key="9">
    <source>
        <dbReference type="Proteomes" id="UP001164459"/>
    </source>
</evidence>
<gene>
    <name evidence="8" type="ORF">O0S08_31605</name>
</gene>
<organism evidence="8 9">
    <name type="scientific">Nannocystis punicea</name>
    <dbReference type="NCBI Taxonomy" id="2995304"/>
    <lineage>
        <taxon>Bacteria</taxon>
        <taxon>Pseudomonadati</taxon>
        <taxon>Myxococcota</taxon>
        <taxon>Polyangia</taxon>
        <taxon>Nannocystales</taxon>
        <taxon>Nannocystaceae</taxon>
        <taxon>Nannocystis</taxon>
    </lineage>
</organism>
<dbReference type="SUPFAM" id="SSF53383">
    <property type="entry name" value="PLP-dependent transferases"/>
    <property type="match status" value="1"/>
</dbReference>
<protein>
    <recommendedName>
        <fullName evidence="6">Aminotransferase</fullName>
        <ecNumber evidence="6">2.6.1.-</ecNumber>
    </recommendedName>
</protein>
<name>A0ABY7GUX5_9BACT</name>
<dbReference type="Proteomes" id="UP001164459">
    <property type="component" value="Chromosome"/>
</dbReference>
<comment type="similarity">
    <text evidence="2 6">Belongs to the class-I pyridoxal-phosphate-dependent aminotransferase family.</text>
</comment>
<dbReference type="Pfam" id="PF00155">
    <property type="entry name" value="Aminotran_1_2"/>
    <property type="match status" value="1"/>
</dbReference>
<keyword evidence="9" id="KW-1185">Reference proteome</keyword>
<reference evidence="8" key="1">
    <citation type="submission" date="2022-11" db="EMBL/GenBank/DDBJ databases">
        <title>Minimal conservation of predation-associated metabolite biosynthetic gene clusters underscores biosynthetic potential of Myxococcota including descriptions for ten novel species: Archangium lansinium sp. nov., Myxococcus landrumus sp. nov., Nannocystis bai.</title>
        <authorList>
            <person name="Ahearne A."/>
            <person name="Stevens C."/>
            <person name="Dowd S."/>
        </authorList>
    </citation>
    <scope>NUCLEOTIDE SEQUENCE</scope>
    <source>
        <strain evidence="8">Fl3</strain>
    </source>
</reference>
<dbReference type="PROSITE" id="PS00105">
    <property type="entry name" value="AA_TRANSFER_CLASS_1"/>
    <property type="match status" value="1"/>
</dbReference>